<dbReference type="Proteomes" id="UP000658656">
    <property type="component" value="Unassembled WGS sequence"/>
</dbReference>
<dbReference type="RefSeq" id="WP_145934490.1">
    <property type="nucleotide sequence ID" value="NZ_BNAV01000023.1"/>
</dbReference>
<keyword evidence="4" id="KW-1185">Reference proteome</keyword>
<organism evidence="3 4">
    <name type="scientific">Amycolatopsis bartoniae</name>
    <dbReference type="NCBI Taxonomy" id="941986"/>
    <lineage>
        <taxon>Bacteria</taxon>
        <taxon>Bacillati</taxon>
        <taxon>Actinomycetota</taxon>
        <taxon>Actinomycetes</taxon>
        <taxon>Pseudonocardiales</taxon>
        <taxon>Pseudonocardiaceae</taxon>
        <taxon>Amycolatopsis</taxon>
    </lineage>
</organism>
<evidence type="ECO:0000313" key="3">
    <source>
        <dbReference type="EMBL" id="GHF88606.1"/>
    </source>
</evidence>
<feature type="compositionally biased region" description="Low complexity" evidence="1">
    <location>
        <begin position="27"/>
        <end position="39"/>
    </location>
</feature>
<accession>A0A8H9J7K8</accession>
<feature type="region of interest" description="Disordered" evidence="1">
    <location>
        <begin position="1"/>
        <end position="54"/>
    </location>
</feature>
<keyword evidence="2" id="KW-0472">Membrane</keyword>
<dbReference type="AlphaFoldDB" id="A0A8H9J7K8"/>
<proteinExistence type="predicted"/>
<protein>
    <recommendedName>
        <fullName evidence="5">DUF4878 domain-containing protein</fullName>
    </recommendedName>
</protein>
<evidence type="ECO:0000256" key="1">
    <source>
        <dbReference type="SAM" id="MobiDB-lite"/>
    </source>
</evidence>
<evidence type="ECO:0000256" key="2">
    <source>
        <dbReference type="SAM" id="Phobius"/>
    </source>
</evidence>
<keyword evidence="2" id="KW-1133">Transmembrane helix</keyword>
<gene>
    <name evidence="3" type="ORF">GCM10017566_72920</name>
</gene>
<dbReference type="OrthoDB" id="3638625at2"/>
<keyword evidence="2" id="KW-0812">Transmembrane</keyword>
<evidence type="ECO:0000313" key="4">
    <source>
        <dbReference type="Proteomes" id="UP000658656"/>
    </source>
</evidence>
<dbReference type="EMBL" id="BNAV01000023">
    <property type="protein sequence ID" value="GHF88606.1"/>
    <property type="molecule type" value="Genomic_DNA"/>
</dbReference>
<evidence type="ECO:0008006" key="5">
    <source>
        <dbReference type="Google" id="ProtNLM"/>
    </source>
</evidence>
<comment type="caution">
    <text evidence="3">The sequence shown here is derived from an EMBL/GenBank/DDBJ whole genome shotgun (WGS) entry which is preliminary data.</text>
</comment>
<sequence length="220" mass="22536">MTYPPQGQYPPPQGQPPQGPYGPPQPYQYQQGQYPQQPGGYPGYPGFPGGQPPRRNRTGLIVGVVIGVLVIVGGGITAAVLLSGGDSKTSASPAPSTQPSRPSATASSKSASSRSSTAAASGGIGKSTPDALEQAIIDAYNNRDSDAFQPLSCTPISDSEMQQIRTTMDQIPAQVTYSEVSPPQVTGSSGTLTLQASASGTSKSFQLPISSTSGNWCMSG</sequence>
<feature type="compositionally biased region" description="Pro residues" evidence="1">
    <location>
        <begin position="7"/>
        <end position="26"/>
    </location>
</feature>
<feature type="compositionally biased region" description="Gly residues" evidence="1">
    <location>
        <begin position="40"/>
        <end position="49"/>
    </location>
</feature>
<feature type="compositionally biased region" description="Low complexity" evidence="1">
    <location>
        <begin position="87"/>
        <end position="121"/>
    </location>
</feature>
<name>A0A8H9J7K8_9PSEU</name>
<feature type="transmembrane region" description="Helical" evidence="2">
    <location>
        <begin position="60"/>
        <end position="82"/>
    </location>
</feature>
<reference evidence="3" key="2">
    <citation type="submission" date="2020-09" db="EMBL/GenBank/DDBJ databases">
        <authorList>
            <person name="Sun Q."/>
            <person name="Zhou Y."/>
        </authorList>
    </citation>
    <scope>NUCLEOTIDE SEQUENCE</scope>
    <source>
        <strain evidence="3">CGMCC 4.7679</strain>
    </source>
</reference>
<reference evidence="3" key="1">
    <citation type="journal article" date="2014" name="Int. J. Syst. Evol. Microbiol.">
        <title>Complete genome sequence of Corynebacterium casei LMG S-19264T (=DSM 44701T), isolated from a smear-ripened cheese.</title>
        <authorList>
            <consortium name="US DOE Joint Genome Institute (JGI-PGF)"/>
            <person name="Walter F."/>
            <person name="Albersmeier A."/>
            <person name="Kalinowski J."/>
            <person name="Ruckert C."/>
        </authorList>
    </citation>
    <scope>NUCLEOTIDE SEQUENCE</scope>
    <source>
        <strain evidence="3">CGMCC 4.7679</strain>
    </source>
</reference>
<feature type="region of interest" description="Disordered" evidence="1">
    <location>
        <begin position="85"/>
        <end position="128"/>
    </location>
</feature>